<evidence type="ECO:0000259" key="3">
    <source>
        <dbReference type="Pfam" id="PF24160"/>
    </source>
</evidence>
<evidence type="ECO:0000256" key="1">
    <source>
        <dbReference type="ARBA" id="ARBA00007558"/>
    </source>
</evidence>
<feature type="domain" description="Root UVB sensitive protein C-terminal" evidence="3">
    <location>
        <begin position="431"/>
        <end position="522"/>
    </location>
</feature>
<dbReference type="Pfam" id="PF04884">
    <property type="entry name" value="UVB_sens_prot"/>
    <property type="match status" value="1"/>
</dbReference>
<dbReference type="InterPro" id="IPR055412">
    <property type="entry name" value="UVB_sens_C"/>
</dbReference>
<evidence type="ECO:0008006" key="6">
    <source>
        <dbReference type="Google" id="ProtNLM"/>
    </source>
</evidence>
<evidence type="ECO:0000259" key="2">
    <source>
        <dbReference type="Pfam" id="PF04884"/>
    </source>
</evidence>
<dbReference type="PANTHER" id="PTHR12770:SF29">
    <property type="entry name" value="PROTEIN ROOT UVB SENSITIVE 4"/>
    <property type="match status" value="1"/>
</dbReference>
<dbReference type="InterPro" id="IPR054549">
    <property type="entry name" value="UVB_sens_RUS_dom"/>
</dbReference>
<gene>
    <name evidence="4" type="ORF">JRO89_XS08G0173200</name>
</gene>
<organism evidence="4 5">
    <name type="scientific">Xanthoceras sorbifolium</name>
    <dbReference type="NCBI Taxonomy" id="99658"/>
    <lineage>
        <taxon>Eukaryota</taxon>
        <taxon>Viridiplantae</taxon>
        <taxon>Streptophyta</taxon>
        <taxon>Embryophyta</taxon>
        <taxon>Tracheophyta</taxon>
        <taxon>Spermatophyta</taxon>
        <taxon>Magnoliopsida</taxon>
        <taxon>eudicotyledons</taxon>
        <taxon>Gunneridae</taxon>
        <taxon>Pentapetalae</taxon>
        <taxon>rosids</taxon>
        <taxon>malvids</taxon>
        <taxon>Sapindales</taxon>
        <taxon>Sapindaceae</taxon>
        <taxon>Xanthoceroideae</taxon>
        <taxon>Xanthoceras</taxon>
    </lineage>
</organism>
<name>A0ABQ8HQ86_9ROSI</name>
<sequence>MQSTLNPTSTSRQFHFPWKCPKSPEFSPKTRNFAPKKTLTFTCNSLRTSINYEPEESINEGPKPTGPVKLPVVVRGSGRVLRYFWDGNCLQLVSVDGGAFSFSFDFDDGFRKLFRICSLGVRDFFIPKQVSENYMWYVKWKLLHRVFSSALQVLATQAMFRAIGIGYSRSLPAAAALNWVLKDGLGRLCRCIYTASLASTFDTNLKRVRFSTSGLFTLSIGIELLTPMFPQYFLLLASLANIAKQISLACYLATSWSIDDVTLYEQSAVHRSFAVADNLGEVSAKAQIQSVCFDNLGLMLAASLNMLLKSNQSLLAGLPFVVYPIFSAIDLFGIYQGLKYIHLQTLTKDRLEIILNTWIELRRVPSPTEVSKEEGIDFMWNKGKEYWPIRIGCLNPRSQVPNFSVAAMQSLSGEDFYFLCMEVFYRGVTRNEQLGILLCLREGASTTDVIMGMLQACYIRKALHLSGRWENLIGEGNTSDLKEWSELVEDSKRSAQADMSQLNEQMSELGWAVKNILLNTQEQARYSFVDD</sequence>
<evidence type="ECO:0000313" key="5">
    <source>
        <dbReference type="Proteomes" id="UP000827721"/>
    </source>
</evidence>
<feature type="domain" description="Protein root UVB sensitive/RUS" evidence="2">
    <location>
        <begin position="121"/>
        <end position="360"/>
    </location>
</feature>
<comment type="similarity">
    <text evidence="1">Belongs to the RUS1 family.</text>
</comment>
<dbReference type="Pfam" id="PF24160">
    <property type="entry name" value="UVB_sens_C"/>
    <property type="match status" value="1"/>
</dbReference>
<reference evidence="4 5" key="1">
    <citation type="submission" date="2021-02" db="EMBL/GenBank/DDBJ databases">
        <title>Plant Genome Project.</title>
        <authorList>
            <person name="Zhang R.-G."/>
        </authorList>
    </citation>
    <scope>NUCLEOTIDE SEQUENCE [LARGE SCALE GENOMIC DNA]</scope>
    <source>
        <tissue evidence="4">Leaves</tissue>
    </source>
</reference>
<dbReference type="Proteomes" id="UP000827721">
    <property type="component" value="Unassembled WGS sequence"/>
</dbReference>
<dbReference type="EMBL" id="JAFEMO010000008">
    <property type="protein sequence ID" value="KAH7566501.1"/>
    <property type="molecule type" value="Genomic_DNA"/>
</dbReference>
<dbReference type="PANTHER" id="PTHR12770">
    <property type="entry name" value="RUS1 FAMILY PROTEIN C16ORF58"/>
    <property type="match status" value="1"/>
</dbReference>
<dbReference type="InterPro" id="IPR006968">
    <property type="entry name" value="RUS_fam"/>
</dbReference>
<accession>A0ABQ8HQ86</accession>
<keyword evidence="5" id="KW-1185">Reference proteome</keyword>
<proteinExistence type="inferred from homology"/>
<evidence type="ECO:0000313" key="4">
    <source>
        <dbReference type="EMBL" id="KAH7566501.1"/>
    </source>
</evidence>
<comment type="caution">
    <text evidence="4">The sequence shown here is derived from an EMBL/GenBank/DDBJ whole genome shotgun (WGS) entry which is preliminary data.</text>
</comment>
<protein>
    <recommendedName>
        <fullName evidence="6">Protein root UVB sensitive 4</fullName>
    </recommendedName>
</protein>